<dbReference type="GO" id="GO:0004617">
    <property type="term" value="F:phosphoglycerate dehydrogenase activity"/>
    <property type="evidence" value="ECO:0007669"/>
    <property type="project" value="UniProtKB-ARBA"/>
</dbReference>
<dbReference type="GO" id="GO:0051287">
    <property type="term" value="F:NAD binding"/>
    <property type="evidence" value="ECO:0007669"/>
    <property type="project" value="InterPro"/>
</dbReference>
<dbReference type="Pfam" id="PF02826">
    <property type="entry name" value="2-Hacid_dh_C"/>
    <property type="match status" value="1"/>
</dbReference>
<dbReference type="InterPro" id="IPR006140">
    <property type="entry name" value="D-isomer_DH_NAD-bd"/>
</dbReference>
<dbReference type="PROSITE" id="PS00065">
    <property type="entry name" value="D_2_HYDROXYACID_DH_1"/>
    <property type="match status" value="1"/>
</dbReference>
<dbReference type="EMBL" id="MSCH01000003">
    <property type="protein sequence ID" value="PQJ55293.1"/>
    <property type="molecule type" value="Genomic_DNA"/>
</dbReference>
<evidence type="ECO:0000259" key="5">
    <source>
        <dbReference type="Pfam" id="PF00389"/>
    </source>
</evidence>
<dbReference type="Proteomes" id="UP000239007">
    <property type="component" value="Unassembled WGS sequence"/>
</dbReference>
<dbReference type="Pfam" id="PF00389">
    <property type="entry name" value="2-Hacid_dh"/>
    <property type="match status" value="1"/>
</dbReference>
<dbReference type="InterPro" id="IPR036291">
    <property type="entry name" value="NAD(P)-bd_dom_sf"/>
</dbReference>
<dbReference type="InterPro" id="IPR058205">
    <property type="entry name" value="D-LDH-like"/>
</dbReference>
<dbReference type="GO" id="GO:0008720">
    <property type="term" value="F:D-lactate dehydrogenase (NAD+) activity"/>
    <property type="evidence" value="ECO:0007669"/>
    <property type="project" value="TreeGrafter"/>
</dbReference>
<gene>
    <name evidence="7" type="ORF">BTO11_12615</name>
</gene>
<dbReference type="SUPFAM" id="SSF52283">
    <property type="entry name" value="Formate/glycerate dehydrogenase catalytic domain-like"/>
    <property type="match status" value="1"/>
</dbReference>
<dbReference type="InterPro" id="IPR029752">
    <property type="entry name" value="D-isomer_DH_CS1"/>
</dbReference>
<feature type="domain" description="D-isomer specific 2-hydroxyacid dehydrogenase catalytic" evidence="5">
    <location>
        <begin position="5"/>
        <end position="326"/>
    </location>
</feature>
<organism evidence="7 8">
    <name type="scientific">Psychrosphaera saromensis</name>
    <dbReference type="NCBI Taxonomy" id="716813"/>
    <lineage>
        <taxon>Bacteria</taxon>
        <taxon>Pseudomonadati</taxon>
        <taxon>Pseudomonadota</taxon>
        <taxon>Gammaproteobacteria</taxon>
        <taxon>Alteromonadales</taxon>
        <taxon>Pseudoalteromonadaceae</taxon>
        <taxon>Psychrosphaera</taxon>
    </lineage>
</organism>
<dbReference type="SUPFAM" id="SSF51735">
    <property type="entry name" value="NAD(P)-binding Rossmann-fold domains"/>
    <property type="match status" value="1"/>
</dbReference>
<dbReference type="PANTHER" id="PTHR43026:SF1">
    <property type="entry name" value="2-HYDROXYACID DEHYDROGENASE HOMOLOG 1-RELATED"/>
    <property type="match status" value="1"/>
</dbReference>
<evidence type="ECO:0000313" key="8">
    <source>
        <dbReference type="Proteomes" id="UP000239007"/>
    </source>
</evidence>
<accession>A0A2S7UZD5</accession>
<dbReference type="InterPro" id="IPR006139">
    <property type="entry name" value="D-isomer_2_OHA_DH_cat_dom"/>
</dbReference>
<proteinExistence type="inferred from homology"/>
<evidence type="ECO:0000256" key="1">
    <source>
        <dbReference type="ARBA" id="ARBA00005854"/>
    </source>
</evidence>
<dbReference type="RefSeq" id="WP_181135959.1">
    <property type="nucleotide sequence ID" value="NZ_BMYG01000001.1"/>
</dbReference>
<dbReference type="GO" id="GO:0006564">
    <property type="term" value="P:L-serine biosynthetic process"/>
    <property type="evidence" value="ECO:0007669"/>
    <property type="project" value="UniProtKB-ARBA"/>
</dbReference>
<dbReference type="PROSITE" id="PS00671">
    <property type="entry name" value="D_2_HYDROXYACID_DH_3"/>
    <property type="match status" value="1"/>
</dbReference>
<reference evidence="7 8" key="1">
    <citation type="submission" date="2016-12" db="EMBL/GenBank/DDBJ databases">
        <title>Diversity of luminous bacteria.</title>
        <authorList>
            <person name="Yoshizawa S."/>
            <person name="Kogure K."/>
        </authorList>
    </citation>
    <scope>NUCLEOTIDE SEQUENCE [LARGE SCALE GENOMIC DNA]</scope>
    <source>
        <strain evidence="7 8">SA4-48</strain>
    </source>
</reference>
<comment type="caution">
    <text evidence="7">The sequence shown here is derived from an EMBL/GenBank/DDBJ whole genome shotgun (WGS) entry which is preliminary data.</text>
</comment>
<keyword evidence="2 4" id="KW-0560">Oxidoreductase</keyword>
<dbReference type="GO" id="GO:0047545">
    <property type="term" value="F:(S)-2-hydroxyglutarate dehydrogenase activity"/>
    <property type="evidence" value="ECO:0007669"/>
    <property type="project" value="UniProtKB-ARBA"/>
</dbReference>
<evidence type="ECO:0000256" key="3">
    <source>
        <dbReference type="ARBA" id="ARBA00023027"/>
    </source>
</evidence>
<sequence length="329" mass="36083">MNLAVFSAKSYDKTSLTAVVPEQISLHFFESRLTIDTVKLAAGFDAICVFVNDELNREVLTQLKSLGVKYIVLRCAGFNNLDLTACKELGIRCARVPSYSPEAVAEHTVALMMTLNRRIHKAYNRTKEGNFSLSGLMGFNIYGKTVGIIGTGNIGLATARIMKGFGAHVIAYDPFENSKMAESIGFEYTELNTLLTTSDIVSLHCPLTKESHHLLNDASIATMKTGVMIINTSRGGLVDTQSLITNLKSGQIGNLALDVYEQESELFFEDHSSSIIQDDVLQRLLSFPNVIITGHQGFFTAEALEQIAVTTINNLNLFAEEKANPNSLF</sequence>
<evidence type="ECO:0000259" key="6">
    <source>
        <dbReference type="Pfam" id="PF02826"/>
    </source>
</evidence>
<dbReference type="InterPro" id="IPR029753">
    <property type="entry name" value="D-isomer_DH_CS"/>
</dbReference>
<keyword evidence="3" id="KW-0520">NAD</keyword>
<dbReference type="FunFam" id="3.40.50.720:FF:000041">
    <property type="entry name" value="D-3-phosphoglycerate dehydrogenase"/>
    <property type="match status" value="1"/>
</dbReference>
<protein>
    <submittedName>
        <fullName evidence="7">Hydroxyacid dehydrogenase</fullName>
    </submittedName>
</protein>
<dbReference type="PANTHER" id="PTHR43026">
    <property type="entry name" value="2-HYDROXYACID DEHYDROGENASE HOMOLOG 1-RELATED"/>
    <property type="match status" value="1"/>
</dbReference>
<comment type="similarity">
    <text evidence="1 4">Belongs to the D-isomer specific 2-hydroxyacid dehydrogenase family.</text>
</comment>
<dbReference type="CDD" id="cd12183">
    <property type="entry name" value="LDH_like_2"/>
    <property type="match status" value="1"/>
</dbReference>
<dbReference type="Gene3D" id="3.40.50.720">
    <property type="entry name" value="NAD(P)-binding Rossmann-like Domain"/>
    <property type="match status" value="2"/>
</dbReference>
<keyword evidence="8" id="KW-1185">Reference proteome</keyword>
<dbReference type="PROSITE" id="PS00670">
    <property type="entry name" value="D_2_HYDROXYACID_DH_2"/>
    <property type="match status" value="1"/>
</dbReference>
<evidence type="ECO:0000256" key="4">
    <source>
        <dbReference type="RuleBase" id="RU003719"/>
    </source>
</evidence>
<evidence type="ECO:0000256" key="2">
    <source>
        <dbReference type="ARBA" id="ARBA00023002"/>
    </source>
</evidence>
<name>A0A2S7UZD5_9GAMM</name>
<feature type="domain" description="D-isomer specific 2-hydroxyacid dehydrogenase NAD-binding" evidence="6">
    <location>
        <begin position="109"/>
        <end position="297"/>
    </location>
</feature>
<dbReference type="AlphaFoldDB" id="A0A2S7UZD5"/>
<evidence type="ECO:0000313" key="7">
    <source>
        <dbReference type="EMBL" id="PQJ55293.1"/>
    </source>
</evidence>